<reference evidence="2 3" key="1">
    <citation type="submission" date="2022-07" db="EMBL/GenBank/DDBJ databases">
        <title>Genome-wide signatures of adaptation to extreme environments.</title>
        <authorList>
            <person name="Cho C.H."/>
            <person name="Yoon H.S."/>
        </authorList>
    </citation>
    <scope>NUCLEOTIDE SEQUENCE [LARGE SCALE GENOMIC DNA]</scope>
    <source>
        <strain evidence="2 3">108.79 E11</strain>
    </source>
</reference>
<gene>
    <name evidence="2" type="ORF">GAYE_SCF02G2137</name>
</gene>
<evidence type="ECO:0000313" key="2">
    <source>
        <dbReference type="EMBL" id="KAK4524238.1"/>
    </source>
</evidence>
<dbReference type="AlphaFoldDB" id="A0AAV9IA56"/>
<dbReference type="GO" id="GO:0005096">
    <property type="term" value="F:GTPase activator activity"/>
    <property type="evidence" value="ECO:0007669"/>
    <property type="project" value="TreeGrafter"/>
</dbReference>
<name>A0AAV9IA56_9RHOD</name>
<dbReference type="GO" id="GO:1904262">
    <property type="term" value="P:negative regulation of TORC1 signaling"/>
    <property type="evidence" value="ECO:0007669"/>
    <property type="project" value="TreeGrafter"/>
</dbReference>
<dbReference type="EMBL" id="JANCYU010000022">
    <property type="protein sequence ID" value="KAK4524238.1"/>
    <property type="molecule type" value="Genomic_DNA"/>
</dbReference>
<comment type="similarity">
    <text evidence="1">Belongs to the NPR2 family.</text>
</comment>
<keyword evidence="3" id="KW-1185">Reference proteome</keyword>
<dbReference type="Pfam" id="PF06218">
    <property type="entry name" value="NPR2"/>
    <property type="match status" value="1"/>
</dbReference>
<dbReference type="InterPro" id="IPR009348">
    <property type="entry name" value="NPR2-like"/>
</dbReference>
<evidence type="ECO:0000313" key="3">
    <source>
        <dbReference type="Proteomes" id="UP001300502"/>
    </source>
</evidence>
<dbReference type="GO" id="GO:1990130">
    <property type="term" value="C:GATOR1 complex"/>
    <property type="evidence" value="ECO:0007669"/>
    <property type="project" value="TreeGrafter"/>
</dbReference>
<protein>
    <recommendedName>
        <fullName evidence="4">Nitrogen permease regulator 2</fullName>
    </recommendedName>
</protein>
<organism evidence="2 3">
    <name type="scientific">Galdieria yellowstonensis</name>
    <dbReference type="NCBI Taxonomy" id="3028027"/>
    <lineage>
        <taxon>Eukaryota</taxon>
        <taxon>Rhodophyta</taxon>
        <taxon>Bangiophyceae</taxon>
        <taxon>Galdieriales</taxon>
        <taxon>Galdieriaceae</taxon>
        <taxon>Galdieria</taxon>
    </lineage>
</organism>
<dbReference type="GO" id="GO:0005774">
    <property type="term" value="C:vacuolar membrane"/>
    <property type="evidence" value="ECO:0007669"/>
    <property type="project" value="TreeGrafter"/>
</dbReference>
<dbReference type="PANTHER" id="PTHR12991:SF10">
    <property type="entry name" value="GATOR COMPLEX PROTEIN NPRL2"/>
    <property type="match status" value="1"/>
</dbReference>
<evidence type="ECO:0000256" key="1">
    <source>
        <dbReference type="ARBA" id="ARBA00008433"/>
    </source>
</evidence>
<evidence type="ECO:0008006" key="4">
    <source>
        <dbReference type="Google" id="ProtNLM"/>
    </source>
</evidence>
<comment type="caution">
    <text evidence="2">The sequence shown here is derived from an EMBL/GenBank/DDBJ whole genome shotgun (WGS) entry which is preliminary data.</text>
</comment>
<proteinExistence type="inferred from homology"/>
<accession>A0AAV9IA56</accession>
<dbReference type="PANTHER" id="PTHR12991">
    <property type="entry name" value="NITROGEN PERMEASE REGULATOR 2/TUMOR SUPPRESSOR CANDIDATE 4"/>
    <property type="match status" value="1"/>
</dbReference>
<dbReference type="GO" id="GO:0010508">
    <property type="term" value="P:positive regulation of autophagy"/>
    <property type="evidence" value="ECO:0007669"/>
    <property type="project" value="TreeGrafter"/>
</dbReference>
<sequence length="485" mass="56321">MSLVTPTFRKISSVFLAEFDNVAGPRNSICVQPQSAQPLPAEVFDQVYEFLIPKRSLYGQIVSVQIDSFSFIGKPTQVQGSQYKRNAYLFNIGFVLESSPEQHPFIIRDMSPVVLKLSDELLSLEQERGLLSRQDWQSKTTLRTKLTKMVNQLYEKGSHFLVFDASHAVYLKVLSCALKYNPKACSILHIGQRLRLDHVPVAIRPPMSVRQFASHVDPCTKNISLHINGVYCINQIASLTRLEREIVFRSIRLLLDAGMIRCIDLFRFQNKYEPTNKLQLVKDDVSFWEQCHRLVSNYSKRTKDLTRQKDLRRVPSGERWLESVPERSLSFGDTHSRSCRMKTSSDIHHQYHPIVKYYYLYHSLHRRETVEQFVESHKEELETVDIRKWIAFGVLTGIIHRIYEYPICIRESCLPSIASSLQRQVETDHRSGVQIDTARLRELLNGRHCTDELGCLLNVSLRTLETILYKYSKDIQIWWIGEGQE</sequence>
<dbReference type="Proteomes" id="UP001300502">
    <property type="component" value="Unassembled WGS sequence"/>
</dbReference>